<reference evidence="2" key="1">
    <citation type="submission" date="2021-02" db="EMBL/GenBank/DDBJ databases">
        <authorList>
            <person name="Nowell W R."/>
        </authorList>
    </citation>
    <scope>NUCLEOTIDE SEQUENCE</scope>
</reference>
<accession>A0A8S2X870</accession>
<dbReference type="Proteomes" id="UP000681720">
    <property type="component" value="Unassembled WGS sequence"/>
</dbReference>
<dbReference type="Proteomes" id="UP000681967">
    <property type="component" value="Unassembled WGS sequence"/>
</dbReference>
<feature type="region of interest" description="Disordered" evidence="1">
    <location>
        <begin position="1"/>
        <end position="27"/>
    </location>
</feature>
<evidence type="ECO:0000313" key="4">
    <source>
        <dbReference type="EMBL" id="CAF4761570.1"/>
    </source>
</evidence>
<name>A0A8S2X870_9BILA</name>
<gene>
    <name evidence="2" type="ORF">BYL167_LOCUS35222</name>
    <name evidence="4" type="ORF">BYL167_LOCUS46530</name>
    <name evidence="3" type="ORF">GIL414_LOCUS36310</name>
</gene>
<proteinExistence type="predicted"/>
<feature type="compositionally biased region" description="Basic and acidic residues" evidence="1">
    <location>
        <begin position="10"/>
        <end position="19"/>
    </location>
</feature>
<evidence type="ECO:0000256" key="1">
    <source>
        <dbReference type="SAM" id="MobiDB-lite"/>
    </source>
</evidence>
<dbReference type="AlphaFoldDB" id="A0A8S2X870"/>
<dbReference type="EMBL" id="CAJOBH010073472">
    <property type="protein sequence ID" value="CAF4483007.1"/>
    <property type="molecule type" value="Genomic_DNA"/>
</dbReference>
<comment type="caution">
    <text evidence="2">The sequence shown here is derived from an EMBL/GenBank/DDBJ whole genome shotgun (WGS) entry which is preliminary data.</text>
</comment>
<evidence type="ECO:0000313" key="3">
    <source>
        <dbReference type="EMBL" id="CAF4538377.1"/>
    </source>
</evidence>
<feature type="non-terminal residue" evidence="2">
    <location>
        <position position="76"/>
    </location>
</feature>
<protein>
    <submittedName>
        <fullName evidence="2">Uncharacterized protein</fullName>
    </submittedName>
</protein>
<dbReference type="EMBL" id="CAJOBH010131876">
    <property type="protein sequence ID" value="CAF4761570.1"/>
    <property type="molecule type" value="Genomic_DNA"/>
</dbReference>
<dbReference type="EMBL" id="CAJOBJ010090049">
    <property type="protein sequence ID" value="CAF4538377.1"/>
    <property type="molecule type" value="Genomic_DNA"/>
</dbReference>
<evidence type="ECO:0000313" key="2">
    <source>
        <dbReference type="EMBL" id="CAF4483007.1"/>
    </source>
</evidence>
<sequence>MAIAATTTFSEEHNTEHQETNSNDLENTYFYPEETTRLDDGISLTTITSNFPVKIKNAQHDVSVCSDTAVSQSDTE</sequence>
<evidence type="ECO:0000313" key="5">
    <source>
        <dbReference type="Proteomes" id="UP000681967"/>
    </source>
</evidence>
<organism evidence="2 5">
    <name type="scientific">Rotaria magnacalcarata</name>
    <dbReference type="NCBI Taxonomy" id="392030"/>
    <lineage>
        <taxon>Eukaryota</taxon>
        <taxon>Metazoa</taxon>
        <taxon>Spiralia</taxon>
        <taxon>Gnathifera</taxon>
        <taxon>Rotifera</taxon>
        <taxon>Eurotatoria</taxon>
        <taxon>Bdelloidea</taxon>
        <taxon>Philodinida</taxon>
        <taxon>Philodinidae</taxon>
        <taxon>Rotaria</taxon>
    </lineage>
</organism>